<feature type="transmembrane region" description="Helical" evidence="7">
    <location>
        <begin position="20"/>
        <end position="46"/>
    </location>
</feature>
<feature type="transmembrane region" description="Helical" evidence="7">
    <location>
        <begin position="179"/>
        <end position="198"/>
    </location>
</feature>
<dbReference type="Pfam" id="PF09335">
    <property type="entry name" value="VTT_dom"/>
    <property type="match status" value="1"/>
</dbReference>
<dbReference type="EMBL" id="CP033169">
    <property type="protein sequence ID" value="AYO30898.1"/>
    <property type="molecule type" value="Genomic_DNA"/>
</dbReference>
<dbReference type="InterPro" id="IPR032816">
    <property type="entry name" value="VTT_dom"/>
</dbReference>
<evidence type="ECO:0000256" key="2">
    <source>
        <dbReference type="ARBA" id="ARBA00010792"/>
    </source>
</evidence>
<evidence type="ECO:0000256" key="7">
    <source>
        <dbReference type="SAM" id="Phobius"/>
    </source>
</evidence>
<evidence type="ECO:0000259" key="8">
    <source>
        <dbReference type="Pfam" id="PF09335"/>
    </source>
</evidence>
<dbReference type="Proteomes" id="UP000280960">
    <property type="component" value="Chromosome"/>
</dbReference>
<evidence type="ECO:0000256" key="4">
    <source>
        <dbReference type="ARBA" id="ARBA00022692"/>
    </source>
</evidence>
<dbReference type="GO" id="GO:0005886">
    <property type="term" value="C:plasma membrane"/>
    <property type="evidence" value="ECO:0007669"/>
    <property type="project" value="UniProtKB-SubCell"/>
</dbReference>
<name>A0A3G2R725_9FIRM</name>
<reference evidence="9 10" key="1">
    <citation type="submission" date="2018-10" db="EMBL/GenBank/DDBJ databases">
        <authorList>
            <person name="Zhang X."/>
        </authorList>
    </citation>
    <scope>NUCLEOTIDE SEQUENCE [LARGE SCALE GENOMIC DNA]</scope>
    <source>
        <strain evidence="9 10">SK-G1</strain>
    </source>
</reference>
<dbReference type="InterPro" id="IPR051311">
    <property type="entry name" value="DedA_domain"/>
</dbReference>
<accession>A0A3G2R725</accession>
<protein>
    <submittedName>
        <fullName evidence="9">DedA family protein</fullName>
    </submittedName>
</protein>
<comment type="similarity">
    <text evidence="2">Belongs to the DedA family.</text>
</comment>
<evidence type="ECO:0000256" key="3">
    <source>
        <dbReference type="ARBA" id="ARBA00022475"/>
    </source>
</evidence>
<keyword evidence="3" id="KW-1003">Cell membrane</keyword>
<evidence type="ECO:0000256" key="5">
    <source>
        <dbReference type="ARBA" id="ARBA00022989"/>
    </source>
</evidence>
<keyword evidence="5 7" id="KW-1133">Transmembrane helix</keyword>
<evidence type="ECO:0000313" key="10">
    <source>
        <dbReference type="Proteomes" id="UP000280960"/>
    </source>
</evidence>
<evidence type="ECO:0000256" key="1">
    <source>
        <dbReference type="ARBA" id="ARBA00004651"/>
    </source>
</evidence>
<keyword evidence="6 7" id="KW-0472">Membrane</keyword>
<dbReference type="KEGG" id="bacg:D2962_09975"/>
<dbReference type="PANTHER" id="PTHR42709">
    <property type="entry name" value="ALKALINE PHOSPHATASE LIKE PROTEIN"/>
    <property type="match status" value="1"/>
</dbReference>
<dbReference type="RefSeq" id="WP_120767407.1">
    <property type="nucleotide sequence ID" value="NZ_CP033169.1"/>
</dbReference>
<keyword evidence="4 7" id="KW-0812">Transmembrane</keyword>
<feature type="transmembrane region" description="Helical" evidence="7">
    <location>
        <begin position="53"/>
        <end position="74"/>
    </location>
</feature>
<sequence>MSNLWQNSYDILTKYGYAGLYLGLLAEGTGLPLPVELLFMAAVYFISINQMSLLYVIAVATIGNLSGNILAYYIGYFGGPPVVDRLNRFLHMKDEDIKRIREWFDRYGGVANMISRWIGITRTPAIWTAGLLRINFLSYLVFSLIGDFFWATFWMILYFKTYSEIHRLLYMPWEYKAGAIMMFITFIVLAWKLFFRYFRRGGNS</sequence>
<keyword evidence="10" id="KW-1185">Reference proteome</keyword>
<evidence type="ECO:0000313" key="9">
    <source>
        <dbReference type="EMBL" id="AYO30898.1"/>
    </source>
</evidence>
<gene>
    <name evidence="9" type="ORF">D2962_09975</name>
</gene>
<organism evidence="9 10">
    <name type="scientific">Biomaibacter acetigenes</name>
    <dbReference type="NCBI Taxonomy" id="2316383"/>
    <lineage>
        <taxon>Bacteria</taxon>
        <taxon>Bacillati</taxon>
        <taxon>Bacillota</taxon>
        <taxon>Clostridia</taxon>
        <taxon>Thermosediminibacterales</taxon>
        <taxon>Tepidanaerobacteraceae</taxon>
        <taxon>Biomaibacter</taxon>
    </lineage>
</organism>
<comment type="subcellular location">
    <subcellularLocation>
        <location evidence="1">Cell membrane</location>
        <topology evidence="1">Multi-pass membrane protein</topology>
    </subcellularLocation>
</comment>
<proteinExistence type="inferred from homology"/>
<feature type="transmembrane region" description="Helical" evidence="7">
    <location>
        <begin position="136"/>
        <end position="159"/>
    </location>
</feature>
<dbReference type="PANTHER" id="PTHR42709:SF6">
    <property type="entry name" value="UNDECAPRENYL PHOSPHATE TRANSPORTER A"/>
    <property type="match status" value="1"/>
</dbReference>
<evidence type="ECO:0000256" key="6">
    <source>
        <dbReference type="ARBA" id="ARBA00023136"/>
    </source>
</evidence>
<dbReference type="AlphaFoldDB" id="A0A3G2R725"/>
<feature type="domain" description="VTT" evidence="8">
    <location>
        <begin position="33"/>
        <end position="156"/>
    </location>
</feature>